<keyword evidence="3" id="KW-0687">Ribonucleoprotein</keyword>
<comment type="similarity">
    <text evidence="1">Belongs to the universal ribosomal protein uL1 family.</text>
</comment>
<dbReference type="InterPro" id="IPR016095">
    <property type="entry name" value="Ribosomal_uL1_3-a/b-sand"/>
</dbReference>
<dbReference type="GO" id="GO:0006412">
    <property type="term" value="P:translation"/>
    <property type="evidence" value="ECO:0007669"/>
    <property type="project" value="InterPro"/>
</dbReference>
<evidence type="ECO:0000256" key="1">
    <source>
        <dbReference type="ARBA" id="ARBA00010531"/>
    </source>
</evidence>
<dbReference type="OrthoDB" id="2449818at2759"/>
<accession>A0A1Y1S9Y5</accession>
<evidence type="ECO:0000313" key="5">
    <source>
        <dbReference type="Proteomes" id="UP000192639"/>
    </source>
</evidence>
<dbReference type="InterPro" id="IPR028364">
    <property type="entry name" value="Ribosomal_uL1/biogenesis"/>
</dbReference>
<organism evidence="4 5">
    <name type="scientific">Enterospora canceri</name>
    <dbReference type="NCBI Taxonomy" id="1081671"/>
    <lineage>
        <taxon>Eukaryota</taxon>
        <taxon>Fungi</taxon>
        <taxon>Fungi incertae sedis</taxon>
        <taxon>Microsporidia</taxon>
        <taxon>Enterocytozoonidae</taxon>
        <taxon>Enterospora</taxon>
    </lineage>
</organism>
<protein>
    <submittedName>
        <fullName evidence="4">RL1</fullName>
    </submittedName>
</protein>
<name>A0A1Y1S9Y5_9MICR</name>
<dbReference type="SUPFAM" id="SSF56808">
    <property type="entry name" value="Ribosomal protein L1"/>
    <property type="match status" value="1"/>
</dbReference>
<dbReference type="Proteomes" id="UP000192639">
    <property type="component" value="Unassembled WGS sequence"/>
</dbReference>
<dbReference type="AlphaFoldDB" id="A0A1Y1S9Y5"/>
<dbReference type="VEuPathDB" id="MicrosporidiaDB:ECANGB1_2058"/>
<reference evidence="4 5" key="1">
    <citation type="journal article" date="2017" name="Environ. Microbiol.">
        <title>Decay of the glycolytic pathway and adaptation to intranuclear parasitism within Enterocytozoonidae microsporidia.</title>
        <authorList>
            <person name="Wiredu Boakye D."/>
            <person name="Jaroenlak P."/>
            <person name="Prachumwat A."/>
            <person name="Williams T.A."/>
            <person name="Bateman K.S."/>
            <person name="Itsathitphaisarn O."/>
            <person name="Sritunyalucksana K."/>
            <person name="Paszkiewicz K.H."/>
            <person name="Moore K.A."/>
            <person name="Stentiford G.D."/>
            <person name="Williams B.A."/>
        </authorList>
    </citation>
    <scope>NUCLEOTIDE SEQUENCE [LARGE SCALE GENOMIC DNA]</scope>
    <source>
        <strain evidence="4 5">GB1</strain>
    </source>
</reference>
<dbReference type="InterPro" id="IPR023674">
    <property type="entry name" value="Ribosomal_uL1-like"/>
</dbReference>
<evidence type="ECO:0000256" key="3">
    <source>
        <dbReference type="ARBA" id="ARBA00023274"/>
    </source>
</evidence>
<dbReference type="Gene3D" id="3.40.50.790">
    <property type="match status" value="1"/>
</dbReference>
<dbReference type="Pfam" id="PF00687">
    <property type="entry name" value="Ribosomal_L1"/>
    <property type="match status" value="1"/>
</dbReference>
<sequence>MATKIDEKMKVVSFLTEDVLKPAVEQIKATASEEKPESYQIQISTKGYENRKDPKMTKEIKFPFHMRLNPGSCAIGDAKAKEIADANGIPCVLIQEYEGKSEESKKKREKFLKNYTYFILCPGYNKAFSLKEILMKKKTHFMCNAVEQLPAVYEACRFTYKVKVKDWFSISFPVGHTQMPDTEVVENIKYGVQFLADNLKKGPMNIKDCYLKRTTGGKVKLY</sequence>
<dbReference type="GO" id="GO:0003723">
    <property type="term" value="F:RNA binding"/>
    <property type="evidence" value="ECO:0007669"/>
    <property type="project" value="InterPro"/>
</dbReference>
<evidence type="ECO:0000256" key="2">
    <source>
        <dbReference type="ARBA" id="ARBA00022980"/>
    </source>
</evidence>
<keyword evidence="5" id="KW-1185">Reference proteome</keyword>
<dbReference type="EMBL" id="LWDP01000007">
    <property type="protein sequence ID" value="ORD94856.1"/>
    <property type="molecule type" value="Genomic_DNA"/>
</dbReference>
<dbReference type="PIRSF" id="PIRSF002155">
    <property type="entry name" value="Ribosomal_L1"/>
    <property type="match status" value="1"/>
</dbReference>
<gene>
    <name evidence="4" type="primary">RL1</name>
    <name evidence="4" type="ORF">ECANGB1_2058</name>
</gene>
<keyword evidence="2" id="KW-0689">Ribosomal protein</keyword>
<proteinExistence type="inferred from homology"/>
<dbReference type="Gene3D" id="3.30.190.20">
    <property type="match status" value="1"/>
</dbReference>
<evidence type="ECO:0000313" key="4">
    <source>
        <dbReference type="EMBL" id="ORD94856.1"/>
    </source>
</evidence>
<comment type="caution">
    <text evidence="4">The sequence shown here is derived from an EMBL/GenBank/DDBJ whole genome shotgun (WGS) entry which is preliminary data.</text>
</comment>
<dbReference type="GO" id="GO:0015934">
    <property type="term" value="C:large ribosomal subunit"/>
    <property type="evidence" value="ECO:0007669"/>
    <property type="project" value="InterPro"/>
</dbReference>
<dbReference type="GO" id="GO:0003735">
    <property type="term" value="F:structural constituent of ribosome"/>
    <property type="evidence" value="ECO:0007669"/>
    <property type="project" value="InterPro"/>
</dbReference>
<dbReference type="InterPro" id="IPR002143">
    <property type="entry name" value="Ribosomal_uL1"/>
</dbReference>